<dbReference type="PANTHER" id="PTHR12815">
    <property type="entry name" value="SORTING AND ASSEMBLY MACHINERY SAMM50 PROTEIN FAMILY MEMBER"/>
    <property type="match status" value="1"/>
</dbReference>
<dbReference type="RefSeq" id="WP_282335769.1">
    <property type="nucleotide sequence ID" value="NZ_JASBRG010000007.1"/>
</dbReference>
<evidence type="ECO:0000313" key="9">
    <source>
        <dbReference type="Proteomes" id="UP001226434"/>
    </source>
</evidence>
<protein>
    <submittedName>
        <fullName evidence="8">BamA/TamA family outer membrane protein</fullName>
    </submittedName>
</protein>
<dbReference type="Pfam" id="PF01103">
    <property type="entry name" value="Omp85"/>
    <property type="match status" value="1"/>
</dbReference>
<comment type="caution">
    <text evidence="8">The sequence shown here is derived from an EMBL/GenBank/DDBJ whole genome shotgun (WGS) entry which is preliminary data.</text>
</comment>
<keyword evidence="9" id="KW-1185">Reference proteome</keyword>
<accession>A0ABT6RGG6</accession>
<keyword evidence="4" id="KW-0472">Membrane</keyword>
<dbReference type="Pfam" id="PF07244">
    <property type="entry name" value="POTRA"/>
    <property type="match status" value="1"/>
</dbReference>
<evidence type="ECO:0000313" key="8">
    <source>
        <dbReference type="EMBL" id="MDI3321664.1"/>
    </source>
</evidence>
<reference evidence="8 9" key="1">
    <citation type="submission" date="2023-05" db="EMBL/GenBank/DDBJ databases">
        <title>Genome sequence of Pinibacter sp. MAH-24.</title>
        <authorList>
            <person name="Huq M.A."/>
        </authorList>
    </citation>
    <scope>NUCLEOTIDE SEQUENCE [LARGE SCALE GENOMIC DNA]</scope>
    <source>
        <strain evidence="8 9">MAH-24</strain>
    </source>
</reference>
<dbReference type="InterPro" id="IPR000184">
    <property type="entry name" value="Bac_surfAg_D15"/>
</dbReference>
<dbReference type="Gene3D" id="3.10.20.310">
    <property type="entry name" value="membrane protein fhac"/>
    <property type="match status" value="1"/>
</dbReference>
<dbReference type="Gene3D" id="2.40.160.50">
    <property type="entry name" value="membrane protein fhac: a member of the omp85/tpsb transporter family"/>
    <property type="match status" value="1"/>
</dbReference>
<sequence>MKFFSLYIILFGVFIISSCSNTKYLPEGEALYTGSKIKVVDSVYSKKKKKAIKEQVEDLTRPKPNKKILGLRVKLYAYNIAGKNRTSTKGLFGWLKFKFGEPPVLMSSVNPGINEQILANHLQNKGFFQAAVKGDTVIKRKKGEAIYTVVPSVQYTINEVKFDLDSSDLKKAIARTTRRTLLQKGDPYDLDIIKAERERIDSRLKNRGFYYFNQDFIIVDVDSTIGKNQVNMYVRVKSGTPPAAKDIYRINDIFIYPGYRLNNVNAADTSTKNAFYYKGYYVVDRKHLYKPQMFERAMLFKTDSVYNRRAHNQTLQRLTSLGLFKFVKNRFEDVPNVDSPKLNTYYYLTPYPKKSVNTEIAGTTKSNDLTGSQITIAWKNRNTFKGGELLTIKTYGGFEIQYGGQFNGYNTFRYGIEGTLSFPQFIVPVFKLNTSGGYVPKTNITLGYDWLNKQKQYTLNSFRVAYGYVWKETLAKEHQLYPISVNYVQPINVTDQYRDSASRNVTLQKAIEKQFILGSTYSYTYNTLLTSRRKDGLYFRGGVDLSGNIVGLFTKNDVKNGDTAKIFNAPFSQYARFDADFRVYHKIGKTTIWANRIFAGVGFPYKNSYSLPYVKQFFAGGNNSLRGFRSRSIGPGSYIYPDTLTGFYPDQSGDIRLELNTELRAKLFSIVYGAVFVDAGNIWLYNENPAQPGGKFTKHFLDDIAVNTGFGLRFDVSILVLRLDLGIPLRKPWYPEGHKWVLDQVDLGNSQWRKDNLVLNIAIGYPF</sequence>
<evidence type="ECO:0000256" key="2">
    <source>
        <dbReference type="ARBA" id="ARBA00022692"/>
    </source>
</evidence>
<name>A0ABT6RGG6_9BACT</name>
<keyword evidence="3" id="KW-0732">Signal</keyword>
<keyword evidence="5" id="KW-0998">Cell outer membrane</keyword>
<proteinExistence type="predicted"/>
<feature type="domain" description="POTRA" evidence="7">
    <location>
        <begin position="173"/>
        <end position="239"/>
    </location>
</feature>
<gene>
    <name evidence="8" type="ORF">QJ048_17845</name>
</gene>
<feature type="domain" description="Bacterial surface antigen (D15)" evidence="6">
    <location>
        <begin position="409"/>
        <end position="736"/>
    </location>
</feature>
<dbReference type="PROSITE" id="PS51257">
    <property type="entry name" value="PROKAR_LIPOPROTEIN"/>
    <property type="match status" value="1"/>
</dbReference>
<comment type="subcellular location">
    <subcellularLocation>
        <location evidence="1">Membrane</location>
    </subcellularLocation>
</comment>
<evidence type="ECO:0000256" key="5">
    <source>
        <dbReference type="ARBA" id="ARBA00023237"/>
    </source>
</evidence>
<evidence type="ECO:0000256" key="4">
    <source>
        <dbReference type="ARBA" id="ARBA00023136"/>
    </source>
</evidence>
<dbReference type="EMBL" id="JASBRG010000007">
    <property type="protein sequence ID" value="MDI3321664.1"/>
    <property type="molecule type" value="Genomic_DNA"/>
</dbReference>
<evidence type="ECO:0000256" key="3">
    <source>
        <dbReference type="ARBA" id="ARBA00022729"/>
    </source>
</evidence>
<dbReference type="Proteomes" id="UP001226434">
    <property type="component" value="Unassembled WGS sequence"/>
</dbReference>
<evidence type="ECO:0000256" key="1">
    <source>
        <dbReference type="ARBA" id="ARBA00004370"/>
    </source>
</evidence>
<evidence type="ECO:0000259" key="6">
    <source>
        <dbReference type="Pfam" id="PF01103"/>
    </source>
</evidence>
<organism evidence="8 9">
    <name type="scientific">Pinibacter soli</name>
    <dbReference type="NCBI Taxonomy" id="3044211"/>
    <lineage>
        <taxon>Bacteria</taxon>
        <taxon>Pseudomonadati</taxon>
        <taxon>Bacteroidota</taxon>
        <taxon>Chitinophagia</taxon>
        <taxon>Chitinophagales</taxon>
        <taxon>Chitinophagaceae</taxon>
        <taxon>Pinibacter</taxon>
    </lineage>
</organism>
<dbReference type="InterPro" id="IPR039910">
    <property type="entry name" value="D15-like"/>
</dbReference>
<dbReference type="PANTHER" id="PTHR12815:SF47">
    <property type="entry name" value="TRANSLOCATION AND ASSEMBLY MODULE SUBUNIT TAMA"/>
    <property type="match status" value="1"/>
</dbReference>
<keyword evidence="2" id="KW-0812">Transmembrane</keyword>
<dbReference type="InterPro" id="IPR010827">
    <property type="entry name" value="BamA/TamA_POTRA"/>
</dbReference>
<evidence type="ECO:0000259" key="7">
    <source>
        <dbReference type="Pfam" id="PF07244"/>
    </source>
</evidence>